<feature type="non-terminal residue" evidence="2">
    <location>
        <position position="55"/>
    </location>
</feature>
<name>A0A0K2UJ54_LEPSM</name>
<accession>A0A0K2UJ54</accession>
<feature type="transmembrane region" description="Helical" evidence="1">
    <location>
        <begin position="36"/>
        <end position="54"/>
    </location>
</feature>
<keyword evidence="1" id="KW-0812">Transmembrane</keyword>
<evidence type="ECO:0000313" key="2">
    <source>
        <dbReference type="EMBL" id="CDW37706.1"/>
    </source>
</evidence>
<keyword evidence="1" id="KW-1133">Transmembrane helix</keyword>
<proteinExistence type="predicted"/>
<feature type="transmembrane region" description="Helical" evidence="1">
    <location>
        <begin position="12"/>
        <end position="30"/>
    </location>
</feature>
<sequence length="55" mass="6635">VRLILSHDTDGYILYILNTNVVVYCLFHKYAPLLVYRFQILHFCLFLHIFGSRFK</sequence>
<feature type="non-terminal residue" evidence="2">
    <location>
        <position position="1"/>
    </location>
</feature>
<protein>
    <submittedName>
        <fullName evidence="2">Uncharacterized protein</fullName>
    </submittedName>
</protein>
<keyword evidence="1" id="KW-0472">Membrane</keyword>
<dbReference type="AlphaFoldDB" id="A0A0K2UJ54"/>
<dbReference type="EMBL" id="HACA01020345">
    <property type="protein sequence ID" value="CDW37706.1"/>
    <property type="molecule type" value="Transcribed_RNA"/>
</dbReference>
<reference evidence="2" key="1">
    <citation type="submission" date="2014-05" db="EMBL/GenBank/DDBJ databases">
        <authorList>
            <person name="Chronopoulou M."/>
        </authorList>
    </citation>
    <scope>NUCLEOTIDE SEQUENCE</scope>
    <source>
        <tissue evidence="2">Whole organism</tissue>
    </source>
</reference>
<evidence type="ECO:0000256" key="1">
    <source>
        <dbReference type="SAM" id="Phobius"/>
    </source>
</evidence>
<organism evidence="2">
    <name type="scientific">Lepeophtheirus salmonis</name>
    <name type="common">Salmon louse</name>
    <name type="synonym">Caligus salmonis</name>
    <dbReference type="NCBI Taxonomy" id="72036"/>
    <lineage>
        <taxon>Eukaryota</taxon>
        <taxon>Metazoa</taxon>
        <taxon>Ecdysozoa</taxon>
        <taxon>Arthropoda</taxon>
        <taxon>Crustacea</taxon>
        <taxon>Multicrustacea</taxon>
        <taxon>Hexanauplia</taxon>
        <taxon>Copepoda</taxon>
        <taxon>Siphonostomatoida</taxon>
        <taxon>Caligidae</taxon>
        <taxon>Lepeophtheirus</taxon>
    </lineage>
</organism>